<evidence type="ECO:0000313" key="1">
    <source>
        <dbReference type="EMBL" id="KKI64980.1"/>
    </source>
</evidence>
<protein>
    <submittedName>
        <fullName evidence="1">Uncharacterized protein</fullName>
    </submittedName>
</protein>
<dbReference type="EMBL" id="LAKJ01000004">
    <property type="protein sequence ID" value="KKI64980.1"/>
    <property type="molecule type" value="Genomic_DNA"/>
</dbReference>
<evidence type="ECO:0000313" key="2">
    <source>
        <dbReference type="Proteomes" id="UP000034455"/>
    </source>
</evidence>
<comment type="caution">
    <text evidence="1">The sequence shown here is derived from an EMBL/GenBank/DDBJ whole genome shotgun (WGS) entry which is preliminary data.</text>
</comment>
<reference evidence="1 2" key="1">
    <citation type="submission" date="2015-03" db="EMBL/GenBank/DDBJ databases">
        <title>Genome Assembly of Staphylococcus cohnii subsp. cohnii strain G22B2.</title>
        <authorList>
            <person name="Nair G."/>
            <person name="Kaur G."/>
            <person name="Khatri I."/>
            <person name="Singh N.K."/>
            <person name="Sathyabama S."/>
            <person name="Maurya S.K."/>
            <person name="Subramanian S."/>
            <person name="Agrewala J.N."/>
            <person name="Mayilraj S."/>
        </authorList>
    </citation>
    <scope>NUCLEOTIDE SEQUENCE [LARGE SCALE GENOMIC DNA]</scope>
    <source>
        <strain evidence="1 2">G22B2</strain>
    </source>
</reference>
<name>A0A0M2P460_STACC</name>
<proteinExistence type="predicted"/>
<sequence length="40" mass="4599">MEIYHNVLFAPLTEVSIFSSVFSPKSYLSMALYNFNVLLL</sequence>
<accession>A0A0M2P460</accession>
<gene>
    <name evidence="1" type="ORF">UF66_2163</name>
</gene>
<dbReference type="PATRIC" id="fig|74704.6.peg.2226"/>
<dbReference type="Proteomes" id="UP000034455">
    <property type="component" value="Unassembled WGS sequence"/>
</dbReference>
<dbReference type="AlphaFoldDB" id="A0A0M2P460"/>
<organism evidence="1 2">
    <name type="scientific">Staphylococcus cohnii subsp. cohnii</name>
    <dbReference type="NCBI Taxonomy" id="74704"/>
    <lineage>
        <taxon>Bacteria</taxon>
        <taxon>Bacillati</taxon>
        <taxon>Bacillota</taxon>
        <taxon>Bacilli</taxon>
        <taxon>Bacillales</taxon>
        <taxon>Staphylococcaceae</taxon>
        <taxon>Staphylococcus</taxon>
        <taxon>Staphylococcus cohnii species complex</taxon>
    </lineage>
</organism>